<organism evidence="10 16">
    <name type="scientific">Candidatus Hakubella thermalkaliphila</name>
    <dbReference type="NCBI Taxonomy" id="2754717"/>
    <lineage>
        <taxon>Bacteria</taxon>
        <taxon>Bacillati</taxon>
        <taxon>Actinomycetota</taxon>
        <taxon>Actinomycetota incertae sedis</taxon>
        <taxon>Candidatus Hakubellales</taxon>
        <taxon>Candidatus Hakubellaceae</taxon>
        <taxon>Candidatus Hakubella</taxon>
    </lineage>
</organism>
<keyword evidence="1 7" id="KW-0678">Repressor</keyword>
<evidence type="ECO:0000313" key="13">
    <source>
        <dbReference type="Proteomes" id="UP000561271"/>
    </source>
</evidence>
<keyword evidence="3 7" id="KW-0067">ATP-binding</keyword>
<evidence type="ECO:0000256" key="5">
    <source>
        <dbReference type="ARBA" id="ARBA00023125"/>
    </source>
</evidence>
<keyword evidence="7" id="KW-0862">Zinc</keyword>
<dbReference type="Proteomes" id="UP000580051">
    <property type="component" value="Unassembled WGS sequence"/>
</dbReference>
<evidence type="ECO:0000256" key="2">
    <source>
        <dbReference type="ARBA" id="ARBA00022741"/>
    </source>
</evidence>
<dbReference type="GO" id="GO:0008270">
    <property type="term" value="F:zinc ion binding"/>
    <property type="evidence" value="ECO:0007669"/>
    <property type="project" value="UniProtKB-UniRule"/>
</dbReference>
<dbReference type="PANTHER" id="PTHR30455:SF2">
    <property type="entry name" value="TRANSCRIPTIONAL REPRESSOR NRDR"/>
    <property type="match status" value="1"/>
</dbReference>
<dbReference type="InterPro" id="IPR055173">
    <property type="entry name" value="NrdR-like_N"/>
</dbReference>
<dbReference type="GO" id="GO:0045892">
    <property type="term" value="P:negative regulation of DNA-templated transcription"/>
    <property type="evidence" value="ECO:0007669"/>
    <property type="project" value="UniProtKB-UniRule"/>
</dbReference>
<sequence length="152" mass="17632">MRCPSCGHPESKVIDSRDLDEGKAIRRRRECLKCGSRFTTYERIEATNFFVIKKDGRREKFSRDKLRAGIEKACEKRPISSDQIEHLITGIERELGAGAEMEVPSARIGELVMERLRELDEVAYIRFASVYRSFADLATFEKELRTMLKQKK</sequence>
<evidence type="ECO:0000256" key="3">
    <source>
        <dbReference type="ARBA" id="ARBA00022840"/>
    </source>
</evidence>
<keyword evidence="2 7" id="KW-0547">Nucleotide-binding</keyword>
<feature type="zinc finger region" evidence="7">
    <location>
        <begin position="3"/>
        <end position="34"/>
    </location>
</feature>
<dbReference type="EMBL" id="BLRW01000071">
    <property type="protein sequence ID" value="GFP23230.1"/>
    <property type="molecule type" value="Genomic_DNA"/>
</dbReference>
<evidence type="ECO:0000313" key="15">
    <source>
        <dbReference type="Proteomes" id="UP000580051"/>
    </source>
</evidence>
<keyword evidence="7" id="KW-0863">Zinc-finger</keyword>
<reference evidence="13 14" key="1">
    <citation type="journal article" date="2020" name="Front. Microbiol.">
        <title>Single-cell genomics of novel Actinobacteria with the Wood-Ljungdahl pathway discovered in a serpentinizing system.</title>
        <authorList>
            <person name="Merino N."/>
            <person name="Kawai M."/>
            <person name="Boyd E.S."/>
            <person name="Colman D.R."/>
            <person name="McGlynn S.E."/>
            <person name="Nealson K.H."/>
            <person name="Kurokawa K."/>
            <person name="Hongoh Y."/>
        </authorList>
    </citation>
    <scope>NUCLEOTIDE SEQUENCE [LARGE SCALE GENOMIC DNA]</scope>
    <source>
        <strain evidence="9 15">S06</strain>
        <strain evidence="10 16">S09_30</strain>
        <strain evidence="11 13">S44</strain>
        <strain evidence="12 14">S47</strain>
    </source>
</reference>
<keyword evidence="5 7" id="KW-0238">DNA-binding</keyword>
<keyword evidence="4 7" id="KW-0805">Transcription regulation</keyword>
<dbReference type="Proteomes" id="UP000585609">
    <property type="component" value="Unassembled WGS sequence"/>
</dbReference>
<evidence type="ECO:0000259" key="8">
    <source>
        <dbReference type="PROSITE" id="PS51161"/>
    </source>
</evidence>
<dbReference type="Pfam" id="PF03477">
    <property type="entry name" value="ATP-cone"/>
    <property type="match status" value="1"/>
</dbReference>
<dbReference type="PROSITE" id="PS51161">
    <property type="entry name" value="ATP_CONE"/>
    <property type="match status" value="1"/>
</dbReference>
<dbReference type="InterPro" id="IPR003796">
    <property type="entry name" value="RNR_NrdR-like"/>
</dbReference>
<comment type="function">
    <text evidence="7">Negatively regulates transcription of bacterial ribonucleotide reductase nrd genes and operons by binding to NrdR-boxes.</text>
</comment>
<evidence type="ECO:0000256" key="7">
    <source>
        <dbReference type="HAMAP-Rule" id="MF_00440"/>
    </source>
</evidence>
<dbReference type="PANTHER" id="PTHR30455">
    <property type="entry name" value="TRANSCRIPTIONAL REPRESSOR NRDR"/>
    <property type="match status" value="1"/>
</dbReference>
<dbReference type="InterPro" id="IPR005144">
    <property type="entry name" value="ATP-cone_dom"/>
</dbReference>
<protein>
    <recommendedName>
        <fullName evidence="7">Transcriptional repressor NrdR</fullName>
    </recommendedName>
</protein>
<dbReference type="HAMAP" id="MF_00440">
    <property type="entry name" value="NrdR"/>
    <property type="match status" value="1"/>
</dbReference>
<comment type="similarity">
    <text evidence="7">Belongs to the NrdR family.</text>
</comment>
<comment type="cofactor">
    <cofactor evidence="7">
        <name>Zn(2+)</name>
        <dbReference type="ChEBI" id="CHEBI:29105"/>
    </cofactor>
    <text evidence="7">Binds 1 zinc ion.</text>
</comment>
<evidence type="ECO:0000313" key="9">
    <source>
        <dbReference type="EMBL" id="GFP22129.1"/>
    </source>
</evidence>
<dbReference type="AlphaFoldDB" id="A0A6V8NUX4"/>
<keyword evidence="6 7" id="KW-0804">Transcription</keyword>
<dbReference type="Proteomes" id="UP000561271">
    <property type="component" value="Unassembled WGS sequence"/>
</dbReference>
<name>A0A6V8NUX4_9ACTN</name>
<feature type="domain" description="ATP-cone" evidence="8">
    <location>
        <begin position="49"/>
        <end position="139"/>
    </location>
</feature>
<evidence type="ECO:0000313" key="14">
    <source>
        <dbReference type="Proteomes" id="UP000569018"/>
    </source>
</evidence>
<dbReference type="EMBL" id="BLRV01000225">
    <property type="protein sequence ID" value="GFP22129.1"/>
    <property type="molecule type" value="Genomic_DNA"/>
</dbReference>
<evidence type="ECO:0000313" key="11">
    <source>
        <dbReference type="EMBL" id="GFP37473.1"/>
    </source>
</evidence>
<dbReference type="GO" id="GO:0005524">
    <property type="term" value="F:ATP binding"/>
    <property type="evidence" value="ECO:0007669"/>
    <property type="project" value="UniProtKB-UniRule"/>
</dbReference>
<dbReference type="Proteomes" id="UP000569018">
    <property type="component" value="Unassembled WGS sequence"/>
</dbReference>
<dbReference type="RefSeq" id="WP_176227174.1">
    <property type="nucleotide sequence ID" value="NZ_BLRV01000225.1"/>
</dbReference>
<gene>
    <name evidence="7" type="primary">nrdR</name>
    <name evidence="9" type="ORF">HKBW3S06_01356</name>
    <name evidence="10" type="ORF">HKBW3S09_00697</name>
    <name evidence="11" type="ORF">HKBW3S44_01153</name>
    <name evidence="12" type="ORF">HKBW3S47_01341</name>
</gene>
<dbReference type="NCBIfam" id="TIGR00244">
    <property type="entry name" value="transcriptional regulator NrdR"/>
    <property type="match status" value="1"/>
</dbReference>
<dbReference type="Pfam" id="PF22811">
    <property type="entry name" value="Zn_ribbon_NrdR"/>
    <property type="match status" value="1"/>
</dbReference>
<evidence type="ECO:0000313" key="16">
    <source>
        <dbReference type="Proteomes" id="UP000585609"/>
    </source>
</evidence>
<proteinExistence type="inferred from homology"/>
<evidence type="ECO:0000256" key="6">
    <source>
        <dbReference type="ARBA" id="ARBA00023163"/>
    </source>
</evidence>
<keyword evidence="7" id="KW-0479">Metal-binding</keyword>
<evidence type="ECO:0000313" key="12">
    <source>
        <dbReference type="EMBL" id="GFP39643.1"/>
    </source>
</evidence>
<comment type="caution">
    <text evidence="10">The sequence shown here is derived from an EMBL/GenBank/DDBJ whole genome shotgun (WGS) entry which is preliminary data.</text>
</comment>
<dbReference type="EMBL" id="BLSC01000095">
    <property type="protein sequence ID" value="GFP37473.1"/>
    <property type="molecule type" value="Genomic_DNA"/>
</dbReference>
<evidence type="ECO:0000256" key="4">
    <source>
        <dbReference type="ARBA" id="ARBA00023015"/>
    </source>
</evidence>
<evidence type="ECO:0000256" key="1">
    <source>
        <dbReference type="ARBA" id="ARBA00022491"/>
    </source>
</evidence>
<dbReference type="GO" id="GO:0003677">
    <property type="term" value="F:DNA binding"/>
    <property type="evidence" value="ECO:0007669"/>
    <property type="project" value="UniProtKB-KW"/>
</dbReference>
<accession>A0A6V8NUX4</accession>
<dbReference type="EMBL" id="BLSD01000072">
    <property type="protein sequence ID" value="GFP39643.1"/>
    <property type="molecule type" value="Genomic_DNA"/>
</dbReference>
<evidence type="ECO:0000313" key="10">
    <source>
        <dbReference type="EMBL" id="GFP23230.1"/>
    </source>
</evidence>